<dbReference type="Proteomes" id="UP000828390">
    <property type="component" value="Unassembled WGS sequence"/>
</dbReference>
<reference evidence="2" key="1">
    <citation type="journal article" date="2019" name="bioRxiv">
        <title>The Genome of the Zebra Mussel, Dreissena polymorpha: A Resource for Invasive Species Research.</title>
        <authorList>
            <person name="McCartney M.A."/>
            <person name="Auch B."/>
            <person name="Kono T."/>
            <person name="Mallez S."/>
            <person name="Zhang Y."/>
            <person name="Obille A."/>
            <person name="Becker A."/>
            <person name="Abrahante J.E."/>
            <person name="Garbe J."/>
            <person name="Badalamenti J.P."/>
            <person name="Herman A."/>
            <person name="Mangelson H."/>
            <person name="Liachko I."/>
            <person name="Sullivan S."/>
            <person name="Sone E.D."/>
            <person name="Koren S."/>
            <person name="Silverstein K.A.T."/>
            <person name="Beckman K.B."/>
            <person name="Gohl D.M."/>
        </authorList>
    </citation>
    <scope>NUCLEOTIDE SEQUENCE</scope>
    <source>
        <strain evidence="2">Duluth1</strain>
        <tissue evidence="2">Whole animal</tissue>
    </source>
</reference>
<name>A0A9D4JDH9_DREPO</name>
<proteinExistence type="predicted"/>
<feature type="compositionally biased region" description="Low complexity" evidence="1">
    <location>
        <begin position="8"/>
        <end position="24"/>
    </location>
</feature>
<dbReference type="AlphaFoldDB" id="A0A9D4JDH9"/>
<organism evidence="2 3">
    <name type="scientific">Dreissena polymorpha</name>
    <name type="common">Zebra mussel</name>
    <name type="synonym">Mytilus polymorpha</name>
    <dbReference type="NCBI Taxonomy" id="45954"/>
    <lineage>
        <taxon>Eukaryota</taxon>
        <taxon>Metazoa</taxon>
        <taxon>Spiralia</taxon>
        <taxon>Lophotrochozoa</taxon>
        <taxon>Mollusca</taxon>
        <taxon>Bivalvia</taxon>
        <taxon>Autobranchia</taxon>
        <taxon>Heteroconchia</taxon>
        <taxon>Euheterodonta</taxon>
        <taxon>Imparidentia</taxon>
        <taxon>Neoheterodontei</taxon>
        <taxon>Myida</taxon>
        <taxon>Dreissenoidea</taxon>
        <taxon>Dreissenidae</taxon>
        <taxon>Dreissena</taxon>
    </lineage>
</organism>
<feature type="region of interest" description="Disordered" evidence="1">
    <location>
        <begin position="1"/>
        <end position="27"/>
    </location>
</feature>
<evidence type="ECO:0000313" key="3">
    <source>
        <dbReference type="Proteomes" id="UP000828390"/>
    </source>
</evidence>
<sequence>MNTTRRYSASSSSSDDVDSSNASFDRCEDHSKKCNYKILKGRVAGTEVWIHFRLCKCGIKTNRRNELAAKRLDQQDGVEQHFSVSCRWRRRKSRIYSGTVYKLQRYCVCNVSGHPTTNGHMNSKS</sequence>
<protein>
    <submittedName>
        <fullName evidence="2">Uncharacterized protein</fullName>
    </submittedName>
</protein>
<reference evidence="2" key="2">
    <citation type="submission" date="2020-11" db="EMBL/GenBank/DDBJ databases">
        <authorList>
            <person name="McCartney M.A."/>
            <person name="Auch B."/>
            <person name="Kono T."/>
            <person name="Mallez S."/>
            <person name="Becker A."/>
            <person name="Gohl D.M."/>
            <person name="Silverstein K.A.T."/>
            <person name="Koren S."/>
            <person name="Bechman K.B."/>
            <person name="Herman A."/>
            <person name="Abrahante J.E."/>
            <person name="Garbe J."/>
        </authorList>
    </citation>
    <scope>NUCLEOTIDE SEQUENCE</scope>
    <source>
        <strain evidence="2">Duluth1</strain>
        <tissue evidence="2">Whole animal</tissue>
    </source>
</reference>
<evidence type="ECO:0000313" key="2">
    <source>
        <dbReference type="EMBL" id="KAH3807785.1"/>
    </source>
</evidence>
<accession>A0A9D4JDH9</accession>
<keyword evidence="3" id="KW-1185">Reference proteome</keyword>
<gene>
    <name evidence="2" type="ORF">DPMN_136133</name>
</gene>
<comment type="caution">
    <text evidence="2">The sequence shown here is derived from an EMBL/GenBank/DDBJ whole genome shotgun (WGS) entry which is preliminary data.</text>
</comment>
<evidence type="ECO:0000256" key="1">
    <source>
        <dbReference type="SAM" id="MobiDB-lite"/>
    </source>
</evidence>
<dbReference type="EMBL" id="JAIWYP010000006">
    <property type="protein sequence ID" value="KAH3807785.1"/>
    <property type="molecule type" value="Genomic_DNA"/>
</dbReference>